<keyword evidence="1" id="KW-0812">Transmembrane</keyword>
<accession>A0AAN2A300</accession>
<dbReference type="CDD" id="cd03143">
    <property type="entry name" value="A4_beta-galactosidase_middle_domain"/>
    <property type="match status" value="1"/>
</dbReference>
<proteinExistence type="predicted"/>
<dbReference type="InterPro" id="IPR024163">
    <property type="entry name" value="Aerotolerance_reg_N"/>
</dbReference>
<dbReference type="InterPro" id="IPR025297">
    <property type="entry name" value="DUF4159"/>
</dbReference>
<dbReference type="PANTHER" id="PTHR37464:SF1">
    <property type="entry name" value="BLL2463 PROTEIN"/>
    <property type="match status" value="1"/>
</dbReference>
<evidence type="ECO:0000313" key="5">
    <source>
        <dbReference type="Proteomes" id="UP000528185"/>
    </source>
</evidence>
<feature type="domain" description="Aerotolerance regulator N-terminal" evidence="2">
    <location>
        <begin position="6"/>
        <end position="80"/>
    </location>
</feature>
<dbReference type="NCBIfam" id="TIGR02226">
    <property type="entry name" value="two_anch"/>
    <property type="match status" value="1"/>
</dbReference>
<comment type="caution">
    <text evidence="4">The sequence shown here is derived from an EMBL/GenBank/DDBJ whole genome shotgun (WGS) entry which is preliminary data.</text>
</comment>
<dbReference type="AlphaFoldDB" id="A0AAN2A300"/>
<name>A0AAN2A300_RHIRH</name>
<dbReference type="KEGG" id="aro:B0909_01810"/>
<dbReference type="Proteomes" id="UP000528185">
    <property type="component" value="Unassembled WGS sequence"/>
</dbReference>
<reference evidence="4 5" key="1">
    <citation type="submission" date="2020-06" db="EMBL/GenBank/DDBJ databases">
        <authorList>
            <person name="De Coninck B."/>
            <person name="Ibrahim H."/>
        </authorList>
    </citation>
    <scope>NUCLEOTIDE SEQUENCE [LARGE SCALE GENOMIC DNA]</scope>
    <source>
        <strain evidence="4">Ag_rhizogenes_K599</strain>
    </source>
</reference>
<organism evidence="4 5">
    <name type="scientific">Rhizobium rhizogenes</name>
    <name type="common">Agrobacterium rhizogenes</name>
    <dbReference type="NCBI Taxonomy" id="359"/>
    <lineage>
        <taxon>Bacteria</taxon>
        <taxon>Pseudomonadati</taxon>
        <taxon>Pseudomonadota</taxon>
        <taxon>Alphaproteobacteria</taxon>
        <taxon>Hyphomicrobiales</taxon>
        <taxon>Rhizobiaceae</taxon>
        <taxon>Rhizobium/Agrobacterium group</taxon>
        <taxon>Rhizobium</taxon>
    </lineage>
</organism>
<sequence>MSALPFVFTSPYILFGLLALPAIWWLLRLTPPRPKAEVFPPLKILATVLKREETPSKSPWWLTLLRMALAAAVIFALADPVVNPRNNSIAGSGPLVLVVDNSWAAAPDWERRVATAQALIGDAERADRPVSISFTADAEHDAVSGTTAVALEKLAAAKPKPLMPDRVRTAEAITEALNGTTPGTLAYLTDGVQTAQDENAMRTLASLSPAEFRIVKGDGKAIAAITGATNNADAMSVTLSRLDTAEAARLTVNAQDSQGRILANGTASFAPGEAETTATVEAPFELRNDFARLSLEGVSTAGAVHLLDDGFRRRRVALLAGETGNDFQPLLQPLYYISRALQPFVDLIPQRQADLAQAIPEILQSNPSVIVMADIGRLPQETYEPMQRWLAAGGTLIRFAGPRLAAAPADDPLVPVTLRQGERALGGALSWAEPQPLADFPNFGAFAGMPKADGILVKRQVLAEPTPDLAERTWASLADGTPLVTTRTVEAGRIVLFHVSAEASWSDLPISGHFVDMLRRIVQLSKAGGASASANAPAAALPPFRLLTAEGALSAEIGTARPLEMRAGQPPRTGFDNPPGLYGTEDGFVALNLLPAGATLRPLDASVAGVSTTSEALIGETAKSLRPALFIAAFLMLIADSLIVLFMNGAFARLPKARSATVATLLLALGAFAAMSPTDARADDPKPGDEQIFERLDTTHLAYVRTGEDDVDRISEQGLQGLSEFLTWRTTLEPGQPVGLDISKDELSFYPIIYWPVSATAPMPSSAAISRIDAYMRAGGTVLFDTRDQFSSLDTGATSPNGERLQAILANIDIPPLEPVPEDHVLTRSFYLLTNFPGRYNGSPLWVESRQGAAKTTSGLSSSGDGVTPIMITGNDFAGAWAVDPQGAPVLPTVPPDEMQREHAFRSGVNIMMYMLTGNYKADQVHVPALLERLGQ</sequence>
<feature type="transmembrane region" description="Helical" evidence="1">
    <location>
        <begin position="60"/>
        <end position="78"/>
    </location>
</feature>
<feature type="transmembrane region" description="Helical" evidence="1">
    <location>
        <begin position="659"/>
        <end position="676"/>
    </location>
</feature>
<evidence type="ECO:0000259" key="2">
    <source>
        <dbReference type="Pfam" id="PF07584"/>
    </source>
</evidence>
<dbReference type="EMBL" id="CAICSX020000001">
    <property type="protein sequence ID" value="CAD0212569.1"/>
    <property type="molecule type" value="Genomic_DNA"/>
</dbReference>
<feature type="transmembrane region" description="Helical" evidence="1">
    <location>
        <begin position="628"/>
        <end position="647"/>
    </location>
</feature>
<dbReference type="InterPro" id="IPR029062">
    <property type="entry name" value="Class_I_gatase-like"/>
</dbReference>
<dbReference type="Pfam" id="PF07584">
    <property type="entry name" value="BatA"/>
    <property type="match status" value="1"/>
</dbReference>
<dbReference type="SUPFAM" id="SSF52317">
    <property type="entry name" value="Class I glutamine amidotransferase-like"/>
    <property type="match status" value="1"/>
</dbReference>
<dbReference type="InterPro" id="IPR011933">
    <property type="entry name" value="Double_TM_dom"/>
</dbReference>
<evidence type="ECO:0008006" key="6">
    <source>
        <dbReference type="Google" id="ProtNLM"/>
    </source>
</evidence>
<gene>
    <name evidence="4" type="ORF">AGRHK599_LOCUS1958</name>
</gene>
<keyword evidence="1" id="KW-0472">Membrane</keyword>
<dbReference type="RefSeq" id="WP_065113890.1">
    <property type="nucleotide sequence ID" value="NZ_CAICSX020000001.1"/>
</dbReference>
<feature type="domain" description="DUF4159" evidence="3">
    <location>
        <begin position="700"/>
        <end position="916"/>
    </location>
</feature>
<dbReference type="PANTHER" id="PTHR37464">
    <property type="entry name" value="BLL2463 PROTEIN"/>
    <property type="match status" value="1"/>
</dbReference>
<dbReference type="Gene3D" id="3.40.50.880">
    <property type="match status" value="1"/>
</dbReference>
<evidence type="ECO:0000313" key="4">
    <source>
        <dbReference type="EMBL" id="CAD0212569.1"/>
    </source>
</evidence>
<feature type="transmembrane region" description="Helical" evidence="1">
    <location>
        <begin position="6"/>
        <end position="27"/>
    </location>
</feature>
<protein>
    <recommendedName>
        <fullName evidence="6">DUF4159 domain-containing protein</fullName>
    </recommendedName>
</protein>
<evidence type="ECO:0000256" key="1">
    <source>
        <dbReference type="SAM" id="Phobius"/>
    </source>
</evidence>
<evidence type="ECO:0000259" key="3">
    <source>
        <dbReference type="Pfam" id="PF13709"/>
    </source>
</evidence>
<keyword evidence="1" id="KW-1133">Transmembrane helix</keyword>
<dbReference type="Pfam" id="PF13709">
    <property type="entry name" value="DUF4159"/>
    <property type="match status" value="1"/>
</dbReference>
<dbReference type="Gene3D" id="3.40.50.12140">
    <property type="entry name" value="Domain of unknown function DUF4159"/>
    <property type="match status" value="1"/>
</dbReference>